<keyword evidence="2" id="KW-1185">Reference proteome</keyword>
<proteinExistence type="predicted"/>
<dbReference type="AlphaFoldDB" id="A0A5J6MEN2"/>
<evidence type="ECO:0000313" key="2">
    <source>
        <dbReference type="Proteomes" id="UP000326202"/>
    </source>
</evidence>
<dbReference type="EMBL" id="CP042906">
    <property type="protein sequence ID" value="QEX15872.1"/>
    <property type="molecule type" value="Genomic_DNA"/>
</dbReference>
<accession>A0A5J6MEN2</accession>
<organism evidence="1 2">
    <name type="scientific">Hypericibacter terrae</name>
    <dbReference type="NCBI Taxonomy" id="2602015"/>
    <lineage>
        <taxon>Bacteria</taxon>
        <taxon>Pseudomonadati</taxon>
        <taxon>Pseudomonadota</taxon>
        <taxon>Alphaproteobacteria</taxon>
        <taxon>Rhodospirillales</taxon>
        <taxon>Dongiaceae</taxon>
        <taxon>Hypericibacter</taxon>
    </lineage>
</organism>
<dbReference type="Proteomes" id="UP000326202">
    <property type="component" value="Chromosome"/>
</dbReference>
<gene>
    <name evidence="1" type="ORF">FRZ44_11600</name>
</gene>
<dbReference type="KEGG" id="htq:FRZ44_11600"/>
<dbReference type="OrthoDB" id="7557948at2"/>
<protein>
    <recommendedName>
        <fullName evidence="3">CHAT domain-containing protein</fullName>
    </recommendedName>
</protein>
<name>A0A5J6MEN2_9PROT</name>
<reference evidence="1 2" key="1">
    <citation type="submission" date="2019-08" db="EMBL/GenBank/DDBJ databases">
        <title>Hyperibacter terrae gen. nov., sp. nov. and Hyperibacter viscosus sp. nov., two new members in the family Rhodospirillaceae isolated from the rhizosphere of Hypericum perforatum.</title>
        <authorList>
            <person name="Noviana Z."/>
        </authorList>
    </citation>
    <scope>NUCLEOTIDE SEQUENCE [LARGE SCALE GENOMIC DNA]</scope>
    <source>
        <strain evidence="1 2">R5913</strain>
    </source>
</reference>
<evidence type="ECO:0000313" key="1">
    <source>
        <dbReference type="EMBL" id="QEX15872.1"/>
    </source>
</evidence>
<sequence length="207" mass="23557">MKLLIIEASYPRDFFGERLDGLATFHLTKLLRINSKLVYALDKKHLEKAIALAAKGDYDVVHLSCHGADDGIAVTDNTNVDWPDFVRLFSVSGYSPKALIMSSCCGAADGLADEFEEAESQPEIIFGSTDERGYNEYAVAWAILYNLFEVDGVTRNAAREALRAINAIVHRNFRYLRWHDDRQEYVQYPGEGRQYEVTERIKVRRKS</sequence>
<evidence type="ECO:0008006" key="3">
    <source>
        <dbReference type="Google" id="ProtNLM"/>
    </source>
</evidence>
<dbReference type="RefSeq" id="WP_151176291.1">
    <property type="nucleotide sequence ID" value="NZ_CP042906.1"/>
</dbReference>